<feature type="compositionally biased region" description="Basic and acidic residues" evidence="1">
    <location>
        <begin position="30"/>
        <end position="45"/>
    </location>
</feature>
<dbReference type="AlphaFoldDB" id="A0A0G0ZDK8"/>
<name>A0A0G0ZDK8_UNCKA</name>
<feature type="region of interest" description="Disordered" evidence="1">
    <location>
        <begin position="262"/>
        <end position="296"/>
    </location>
</feature>
<comment type="caution">
    <text evidence="2">The sequence shown here is derived from an EMBL/GenBank/DDBJ whole genome shotgun (WGS) entry which is preliminary data.</text>
</comment>
<evidence type="ECO:0000256" key="1">
    <source>
        <dbReference type="SAM" id="MobiDB-lite"/>
    </source>
</evidence>
<accession>A0A0G0ZDK8</accession>
<dbReference type="Proteomes" id="UP000034507">
    <property type="component" value="Unassembled WGS sequence"/>
</dbReference>
<sequence>MATSSSIEILEKPAEPSETINTPETGVEEAQEKEPDLNKLGERADTAANEGEQFGKLYLDRLSSQEVGEDGQPLIEPGAIEQTQDALETVNTQIEVAHEQFRRRIAPTTPEKTAPLETSPEQENGIVEILRENSIEAWTKEPDQETLNGLDESLDEETRTSREITSFKSEYTPEEKQKAREASNAIVDGLTQEQLENLGKNEKNNETLLQMIRLSIKVGAYVAEKIARNIAKDKDTPQELRIALGFFADLIHDGGKLANRIGQGSKDERVGRGLNNRFSPTQPEISPVEVEVEPTE</sequence>
<feature type="region of interest" description="Disordered" evidence="1">
    <location>
        <begin position="138"/>
        <end position="163"/>
    </location>
</feature>
<feature type="region of interest" description="Disordered" evidence="1">
    <location>
        <begin position="103"/>
        <end position="125"/>
    </location>
</feature>
<organism evidence="2 3">
    <name type="scientific">candidate division WWE3 bacterium GW2011_GWC1_41_7</name>
    <dbReference type="NCBI Taxonomy" id="1619119"/>
    <lineage>
        <taxon>Bacteria</taxon>
        <taxon>Katanobacteria</taxon>
    </lineage>
</organism>
<gene>
    <name evidence="2" type="ORF">UU77_C0031G0004</name>
</gene>
<protein>
    <submittedName>
        <fullName evidence="2">Uncharacterized protein</fullName>
    </submittedName>
</protein>
<evidence type="ECO:0000313" key="3">
    <source>
        <dbReference type="Proteomes" id="UP000034507"/>
    </source>
</evidence>
<feature type="region of interest" description="Disordered" evidence="1">
    <location>
        <begin position="1"/>
        <end position="51"/>
    </location>
</feature>
<proteinExistence type="predicted"/>
<evidence type="ECO:0000313" key="2">
    <source>
        <dbReference type="EMBL" id="KKS20121.1"/>
    </source>
</evidence>
<dbReference type="EMBL" id="LCBX01000031">
    <property type="protein sequence ID" value="KKS20121.1"/>
    <property type="molecule type" value="Genomic_DNA"/>
</dbReference>
<reference evidence="2 3" key="1">
    <citation type="journal article" date="2015" name="Nature">
        <title>rRNA introns, odd ribosomes, and small enigmatic genomes across a large radiation of phyla.</title>
        <authorList>
            <person name="Brown C.T."/>
            <person name="Hug L.A."/>
            <person name="Thomas B.C."/>
            <person name="Sharon I."/>
            <person name="Castelle C.J."/>
            <person name="Singh A."/>
            <person name="Wilkins M.J."/>
            <person name="Williams K.H."/>
            <person name="Banfield J.F."/>
        </authorList>
    </citation>
    <scope>NUCLEOTIDE SEQUENCE [LARGE SCALE GENOMIC DNA]</scope>
</reference>